<accession>A0A9X2VH15</accession>
<dbReference type="PANTHER" id="PTHR36834:SF1">
    <property type="entry name" value="INTEGRAL MEMBRANE PROTEIN"/>
    <property type="match status" value="1"/>
</dbReference>
<reference evidence="3" key="1">
    <citation type="submission" date="2022-08" db="EMBL/GenBank/DDBJ databases">
        <authorList>
            <person name="Tistechok S."/>
            <person name="Samborskyy M."/>
            <person name="Roman I."/>
        </authorList>
    </citation>
    <scope>NUCLEOTIDE SEQUENCE</scope>
    <source>
        <strain evidence="3">DSM 103496</strain>
    </source>
</reference>
<evidence type="ECO:0000259" key="2">
    <source>
        <dbReference type="Pfam" id="PF04892"/>
    </source>
</evidence>
<dbReference type="InterPro" id="IPR053150">
    <property type="entry name" value="Teicoplanin_resist-assoc"/>
</dbReference>
<feature type="transmembrane region" description="Helical" evidence="1">
    <location>
        <begin position="204"/>
        <end position="228"/>
    </location>
</feature>
<comment type="caution">
    <text evidence="3">The sequence shown here is derived from an EMBL/GenBank/DDBJ whole genome shotgun (WGS) entry which is preliminary data.</text>
</comment>
<keyword evidence="1" id="KW-1133">Transmembrane helix</keyword>
<organism evidence="3 4">
    <name type="scientific">Umezawaea endophytica</name>
    <dbReference type="NCBI Taxonomy" id="1654476"/>
    <lineage>
        <taxon>Bacteria</taxon>
        <taxon>Bacillati</taxon>
        <taxon>Actinomycetota</taxon>
        <taxon>Actinomycetes</taxon>
        <taxon>Pseudonocardiales</taxon>
        <taxon>Pseudonocardiaceae</taxon>
        <taxon>Umezawaea</taxon>
    </lineage>
</organism>
<feature type="transmembrane region" description="Helical" evidence="1">
    <location>
        <begin position="39"/>
        <end position="61"/>
    </location>
</feature>
<feature type="domain" description="VanZ-like" evidence="2">
    <location>
        <begin position="48"/>
        <end position="181"/>
    </location>
</feature>
<dbReference type="Pfam" id="PF04892">
    <property type="entry name" value="VanZ"/>
    <property type="match status" value="1"/>
</dbReference>
<keyword evidence="1" id="KW-0812">Transmembrane</keyword>
<feature type="transmembrane region" description="Helical" evidence="1">
    <location>
        <begin position="133"/>
        <end position="155"/>
    </location>
</feature>
<proteinExistence type="predicted"/>
<evidence type="ECO:0000256" key="1">
    <source>
        <dbReference type="SAM" id="Phobius"/>
    </source>
</evidence>
<dbReference type="AlphaFoldDB" id="A0A9X2VH15"/>
<sequence>MSQWTGQTLLALLGGFALAFVLVLPFVARSYRLRGTLGIGRAVLGLAFLVYALALVTYTLLPQPVVDAQFCAANTALAQPVWNPLEFLSDMRKFRTGLLSNPALQQVVFNAVLFMPWGFFLRRLFGKGVGTAIATGFGVSLLIECTQLTGVWFLFQCPYRLFDTGDLLFNTLGAAVGALLTRPAAAVAAADAAAPRPVTTGRRVLGMVLDLIGVTLAGVALVVVASAVEYLFSNNRSLAVLDAHPVRDAVLGEWLPAVVLLLVVPLFSHGATPGQRSVRLRPEGPPVLWRALIRFLTGSGGYFLVSGLETATGSNSWQGLLSLWLFASLVGAWRTKGHRGLSGVFAGLRVVDSREVSREPVAAR</sequence>
<dbReference type="RefSeq" id="WP_259621512.1">
    <property type="nucleotide sequence ID" value="NZ_JANYMP010000002.1"/>
</dbReference>
<feature type="transmembrane region" description="Helical" evidence="1">
    <location>
        <begin position="167"/>
        <end position="192"/>
    </location>
</feature>
<protein>
    <submittedName>
        <fullName evidence="3">VanZ family protein</fullName>
    </submittedName>
</protein>
<keyword evidence="4" id="KW-1185">Reference proteome</keyword>
<dbReference type="EMBL" id="JANYMP010000002">
    <property type="protein sequence ID" value="MCS7475989.1"/>
    <property type="molecule type" value="Genomic_DNA"/>
</dbReference>
<gene>
    <name evidence="3" type="ORF">NZH93_03910</name>
</gene>
<feature type="transmembrane region" description="Helical" evidence="1">
    <location>
        <begin position="103"/>
        <end position="121"/>
    </location>
</feature>
<dbReference type="PANTHER" id="PTHR36834">
    <property type="entry name" value="MEMBRANE PROTEIN-RELATED"/>
    <property type="match status" value="1"/>
</dbReference>
<evidence type="ECO:0000313" key="4">
    <source>
        <dbReference type="Proteomes" id="UP001141259"/>
    </source>
</evidence>
<evidence type="ECO:0000313" key="3">
    <source>
        <dbReference type="EMBL" id="MCS7475989.1"/>
    </source>
</evidence>
<keyword evidence="1" id="KW-0472">Membrane</keyword>
<name>A0A9X2VH15_9PSEU</name>
<feature type="transmembrane region" description="Helical" evidence="1">
    <location>
        <begin position="248"/>
        <end position="267"/>
    </location>
</feature>
<dbReference type="Proteomes" id="UP001141259">
    <property type="component" value="Unassembled WGS sequence"/>
</dbReference>
<dbReference type="InterPro" id="IPR006976">
    <property type="entry name" value="VanZ-like"/>
</dbReference>
<feature type="transmembrane region" description="Helical" evidence="1">
    <location>
        <begin position="6"/>
        <end position="27"/>
    </location>
</feature>